<dbReference type="Pfam" id="PF00005">
    <property type="entry name" value="ABC_tran"/>
    <property type="match status" value="1"/>
</dbReference>
<evidence type="ECO:0000256" key="4">
    <source>
        <dbReference type="ARBA" id="ARBA00022840"/>
    </source>
</evidence>
<dbReference type="RefSeq" id="WP_213352653.1">
    <property type="nucleotide sequence ID" value="NZ_JAHBGB010000027.1"/>
</dbReference>
<reference evidence="7" key="1">
    <citation type="journal article" date="2019" name="Int. J. Syst. Evol. Microbiol.">
        <title>The Global Catalogue of Microorganisms (GCM) 10K type strain sequencing project: providing services to taxonomists for standard genome sequencing and annotation.</title>
        <authorList>
            <consortium name="The Broad Institute Genomics Platform"/>
            <consortium name="The Broad Institute Genome Sequencing Center for Infectious Disease"/>
            <person name="Wu L."/>
            <person name="Ma J."/>
        </authorList>
    </citation>
    <scope>NUCLEOTIDE SEQUENCE [LARGE SCALE GENOMIC DNA]</scope>
    <source>
        <strain evidence="7">CCM 7435</strain>
    </source>
</reference>
<keyword evidence="2" id="KW-0813">Transport</keyword>
<dbReference type="PANTHER" id="PTHR42788:SF13">
    <property type="entry name" value="ALIPHATIC SULFONATES IMPORT ATP-BINDING PROTEIN SSUB"/>
    <property type="match status" value="1"/>
</dbReference>
<dbReference type="InterPro" id="IPR050166">
    <property type="entry name" value="ABC_transporter_ATP-bind"/>
</dbReference>
<dbReference type="PROSITE" id="PS00211">
    <property type="entry name" value="ABC_TRANSPORTER_1"/>
    <property type="match status" value="1"/>
</dbReference>
<evidence type="ECO:0000256" key="3">
    <source>
        <dbReference type="ARBA" id="ARBA00022741"/>
    </source>
</evidence>
<name>A0ABW4YZ63_9HYPH</name>
<keyword evidence="7" id="KW-1185">Reference proteome</keyword>
<dbReference type="EMBL" id="JBHUHD010000001">
    <property type="protein sequence ID" value="MFD2141667.1"/>
    <property type="molecule type" value="Genomic_DNA"/>
</dbReference>
<dbReference type="Proteomes" id="UP001597299">
    <property type="component" value="Unassembled WGS sequence"/>
</dbReference>
<evidence type="ECO:0000256" key="1">
    <source>
        <dbReference type="ARBA" id="ARBA00005417"/>
    </source>
</evidence>
<dbReference type="InterPro" id="IPR003593">
    <property type="entry name" value="AAA+_ATPase"/>
</dbReference>
<gene>
    <name evidence="6" type="ORF">ACFSNC_14740</name>
</gene>
<dbReference type="PANTHER" id="PTHR42788">
    <property type="entry name" value="TAURINE IMPORT ATP-BINDING PROTEIN-RELATED"/>
    <property type="match status" value="1"/>
</dbReference>
<proteinExistence type="inferred from homology"/>
<dbReference type="InterPro" id="IPR017871">
    <property type="entry name" value="ABC_transporter-like_CS"/>
</dbReference>
<dbReference type="CDD" id="cd03293">
    <property type="entry name" value="ABC_NrtD_SsuB_transporters"/>
    <property type="match status" value="1"/>
</dbReference>
<dbReference type="PROSITE" id="PS50893">
    <property type="entry name" value="ABC_TRANSPORTER_2"/>
    <property type="match status" value="1"/>
</dbReference>
<organism evidence="6 7">
    <name type="scientific">Ancylobacter oerskovii</name>
    <dbReference type="NCBI Taxonomy" id="459519"/>
    <lineage>
        <taxon>Bacteria</taxon>
        <taxon>Pseudomonadati</taxon>
        <taxon>Pseudomonadota</taxon>
        <taxon>Alphaproteobacteria</taxon>
        <taxon>Hyphomicrobiales</taxon>
        <taxon>Xanthobacteraceae</taxon>
        <taxon>Ancylobacter</taxon>
    </lineage>
</organism>
<evidence type="ECO:0000256" key="2">
    <source>
        <dbReference type="ARBA" id="ARBA00022448"/>
    </source>
</evidence>
<sequence>MSAAGALIAVEHVSQVYAGRDGAPNWALRDVSLRIGRGEFVCLIGPSGCGKTTLLHLVAGFVKPTSGTVSFAGTPVAGPGPERVVVFQEYALFAWMTARQNVEFGLRTRGVPRAERRALALRALERVSLRHAADRYPHELSGGMRQRVAVARALVVEPEVLLMDEPFAAVDAMTRQSLQEDLLRLWRETGVSVVFVTHNVDEAAFLAQRVVVMGANPGSIRADLAIEAPHPRDRGSPRFAALYSDVADALAAHHGRKAA</sequence>
<feature type="domain" description="ABC transporter" evidence="5">
    <location>
        <begin position="8"/>
        <end position="240"/>
    </location>
</feature>
<dbReference type="InterPro" id="IPR027417">
    <property type="entry name" value="P-loop_NTPase"/>
</dbReference>
<comment type="caution">
    <text evidence="6">The sequence shown here is derived from an EMBL/GenBank/DDBJ whole genome shotgun (WGS) entry which is preliminary data.</text>
</comment>
<dbReference type="SUPFAM" id="SSF52540">
    <property type="entry name" value="P-loop containing nucleoside triphosphate hydrolases"/>
    <property type="match status" value="1"/>
</dbReference>
<dbReference type="Gene3D" id="3.40.50.300">
    <property type="entry name" value="P-loop containing nucleotide triphosphate hydrolases"/>
    <property type="match status" value="1"/>
</dbReference>
<comment type="similarity">
    <text evidence="1">Belongs to the ABC transporter superfamily.</text>
</comment>
<evidence type="ECO:0000313" key="7">
    <source>
        <dbReference type="Proteomes" id="UP001597299"/>
    </source>
</evidence>
<keyword evidence="4 6" id="KW-0067">ATP-binding</keyword>
<evidence type="ECO:0000259" key="5">
    <source>
        <dbReference type="PROSITE" id="PS50893"/>
    </source>
</evidence>
<keyword evidence="3" id="KW-0547">Nucleotide-binding</keyword>
<dbReference type="SMART" id="SM00382">
    <property type="entry name" value="AAA"/>
    <property type="match status" value="1"/>
</dbReference>
<protein>
    <submittedName>
        <fullName evidence="6">ABC transporter ATP-binding protein</fullName>
    </submittedName>
</protein>
<dbReference type="InterPro" id="IPR003439">
    <property type="entry name" value="ABC_transporter-like_ATP-bd"/>
</dbReference>
<evidence type="ECO:0000313" key="6">
    <source>
        <dbReference type="EMBL" id="MFD2141667.1"/>
    </source>
</evidence>
<dbReference type="GO" id="GO:0005524">
    <property type="term" value="F:ATP binding"/>
    <property type="evidence" value="ECO:0007669"/>
    <property type="project" value="UniProtKB-KW"/>
</dbReference>
<accession>A0ABW4YZ63</accession>